<feature type="domain" description="HTH cro/C1-type" evidence="1">
    <location>
        <begin position="11"/>
        <end position="42"/>
    </location>
</feature>
<gene>
    <name evidence="2" type="ORF">ACFO0B_15810</name>
</gene>
<accession>A0ABV8DVR9</accession>
<sequence length="431" mass="46107">MIVEKWTAVEVKALRTAALRETQEQFAERLGWGPSTIRAWERSAVGRTVRASRAEDLDTVLRRLTPEQAQRFAVALSTSHPGPLVHPGIATGQHEAVTEEDADVRRREFGKVAAVMATLPALGHPAQARIGAEDVQRLAAAVAELIAADQQVGGAPLVEAAVATLDRTLALLDSTAYSDATGRALMSATGNLAVQTGWLAFDADRHSLARRCHADAFALASGSNDEELTAHVCLNAANQAIALARRGSGSPSYAITMIGRARDLMRGRPPGRIHALISVRAAQAHGVARDRHGFGRAITTAWRELDAAREFESVDDCPEWLRFVSPSEVRAHEARGHHDLGDPARAVELYEVTCSEPAQPRNALNDRAWLAATRAVLGDTRGALEEGAAVLATLEESVRSPRTLKALAPVRATGDADFAARFDALVAEGIV</sequence>
<reference evidence="3" key="1">
    <citation type="journal article" date="2019" name="Int. J. Syst. Evol. Microbiol.">
        <title>The Global Catalogue of Microorganisms (GCM) 10K type strain sequencing project: providing services to taxonomists for standard genome sequencing and annotation.</title>
        <authorList>
            <consortium name="The Broad Institute Genomics Platform"/>
            <consortium name="The Broad Institute Genome Sequencing Center for Infectious Disease"/>
            <person name="Wu L."/>
            <person name="Ma J."/>
        </authorList>
    </citation>
    <scope>NUCLEOTIDE SEQUENCE [LARGE SCALE GENOMIC DNA]</scope>
    <source>
        <strain evidence="3">CGMCC 4.7330</strain>
    </source>
</reference>
<evidence type="ECO:0000313" key="3">
    <source>
        <dbReference type="Proteomes" id="UP001595696"/>
    </source>
</evidence>
<dbReference type="RefSeq" id="WP_378613204.1">
    <property type="nucleotide sequence ID" value="NZ_JBHSAX010000014.1"/>
</dbReference>
<comment type="caution">
    <text evidence="2">The sequence shown here is derived from an EMBL/GenBank/DDBJ whole genome shotgun (WGS) entry which is preliminary data.</text>
</comment>
<dbReference type="PROSITE" id="PS50943">
    <property type="entry name" value="HTH_CROC1"/>
    <property type="match status" value="1"/>
</dbReference>
<dbReference type="EMBL" id="JBHSAX010000014">
    <property type="protein sequence ID" value="MFC3963457.1"/>
    <property type="molecule type" value="Genomic_DNA"/>
</dbReference>
<dbReference type="InterPro" id="IPR010982">
    <property type="entry name" value="Lambda_DNA-bd_dom_sf"/>
</dbReference>
<evidence type="ECO:0000259" key="1">
    <source>
        <dbReference type="PROSITE" id="PS50943"/>
    </source>
</evidence>
<dbReference type="Gene3D" id="1.10.260.40">
    <property type="entry name" value="lambda repressor-like DNA-binding domains"/>
    <property type="match status" value="1"/>
</dbReference>
<dbReference type="CDD" id="cd00093">
    <property type="entry name" value="HTH_XRE"/>
    <property type="match status" value="1"/>
</dbReference>
<organism evidence="2 3">
    <name type="scientific">Nocardia jiangsuensis</name>
    <dbReference type="NCBI Taxonomy" id="1691563"/>
    <lineage>
        <taxon>Bacteria</taxon>
        <taxon>Bacillati</taxon>
        <taxon>Actinomycetota</taxon>
        <taxon>Actinomycetes</taxon>
        <taxon>Mycobacteriales</taxon>
        <taxon>Nocardiaceae</taxon>
        <taxon>Nocardia</taxon>
    </lineage>
</organism>
<keyword evidence="3" id="KW-1185">Reference proteome</keyword>
<proteinExistence type="predicted"/>
<protein>
    <recommendedName>
        <fullName evidence="1">HTH cro/C1-type domain-containing protein</fullName>
    </recommendedName>
</protein>
<evidence type="ECO:0000313" key="2">
    <source>
        <dbReference type="EMBL" id="MFC3963457.1"/>
    </source>
</evidence>
<name>A0ABV8DVR9_9NOCA</name>
<dbReference type="Proteomes" id="UP001595696">
    <property type="component" value="Unassembled WGS sequence"/>
</dbReference>
<dbReference type="InterPro" id="IPR001387">
    <property type="entry name" value="Cro/C1-type_HTH"/>
</dbReference>